<gene>
    <name evidence="2" type="ORF">B5807_11888</name>
</gene>
<organism evidence="2 3">
    <name type="scientific">Epicoccum nigrum</name>
    <name type="common">Soil fungus</name>
    <name type="synonym">Epicoccum purpurascens</name>
    <dbReference type="NCBI Taxonomy" id="105696"/>
    <lineage>
        <taxon>Eukaryota</taxon>
        <taxon>Fungi</taxon>
        <taxon>Dikarya</taxon>
        <taxon>Ascomycota</taxon>
        <taxon>Pezizomycotina</taxon>
        <taxon>Dothideomycetes</taxon>
        <taxon>Pleosporomycetidae</taxon>
        <taxon>Pleosporales</taxon>
        <taxon>Pleosporineae</taxon>
        <taxon>Didymellaceae</taxon>
        <taxon>Epicoccum</taxon>
    </lineage>
</organism>
<sequence>MPQERSLGFSVVDKAETTRDSTREICPVVLSRSPQDYIRRSDDKEQGTENRDVKAMRKKCGEMRGWHGVRRREMGRRDKAWQPPRLSPQPGTCNPHSRNA</sequence>
<feature type="region of interest" description="Disordered" evidence="1">
    <location>
        <begin position="63"/>
        <end position="100"/>
    </location>
</feature>
<evidence type="ECO:0000313" key="3">
    <source>
        <dbReference type="Proteomes" id="UP000193240"/>
    </source>
</evidence>
<dbReference type="AlphaFoldDB" id="A0A1Y2LHU4"/>
<proteinExistence type="predicted"/>
<feature type="region of interest" description="Disordered" evidence="1">
    <location>
        <begin position="36"/>
        <end position="55"/>
    </location>
</feature>
<evidence type="ECO:0000256" key="1">
    <source>
        <dbReference type="SAM" id="MobiDB-lite"/>
    </source>
</evidence>
<feature type="compositionally biased region" description="Basic and acidic residues" evidence="1">
    <location>
        <begin position="63"/>
        <end position="80"/>
    </location>
</feature>
<reference evidence="2 3" key="1">
    <citation type="journal article" date="2017" name="Genome Announc.">
        <title>Genome sequence of the saprophytic ascomycete Epicoccum nigrum ICMP 19927 strain isolated from New Zealand.</title>
        <authorList>
            <person name="Fokin M."/>
            <person name="Fleetwood D."/>
            <person name="Weir B.S."/>
            <person name="Villas-Boas S.G."/>
        </authorList>
    </citation>
    <scope>NUCLEOTIDE SEQUENCE [LARGE SCALE GENOMIC DNA]</scope>
    <source>
        <strain evidence="2 3">ICMP 19927</strain>
    </source>
</reference>
<dbReference type="Proteomes" id="UP000193240">
    <property type="component" value="Unassembled WGS sequence"/>
</dbReference>
<dbReference type="EMBL" id="KZ107864">
    <property type="protein sequence ID" value="OSS43524.1"/>
    <property type="molecule type" value="Genomic_DNA"/>
</dbReference>
<feature type="compositionally biased region" description="Basic and acidic residues" evidence="1">
    <location>
        <begin position="37"/>
        <end position="55"/>
    </location>
</feature>
<name>A0A1Y2LHU4_EPING</name>
<feature type="compositionally biased region" description="Polar residues" evidence="1">
    <location>
        <begin position="89"/>
        <end position="100"/>
    </location>
</feature>
<keyword evidence="3" id="KW-1185">Reference proteome</keyword>
<dbReference type="InParanoid" id="A0A1Y2LHU4"/>
<feature type="compositionally biased region" description="Basic and acidic residues" evidence="1">
    <location>
        <begin position="13"/>
        <end position="23"/>
    </location>
</feature>
<protein>
    <submittedName>
        <fullName evidence="2">Uncharacterized protein</fullName>
    </submittedName>
</protein>
<accession>A0A1Y2LHU4</accession>
<feature type="region of interest" description="Disordered" evidence="1">
    <location>
        <begin position="1"/>
        <end position="23"/>
    </location>
</feature>
<evidence type="ECO:0000313" key="2">
    <source>
        <dbReference type="EMBL" id="OSS43524.1"/>
    </source>
</evidence>